<keyword evidence="5" id="KW-0540">Nuclease</keyword>
<gene>
    <name evidence="18" type="primary">rusA</name>
    <name evidence="18" type="ORF">LMG7053_05257</name>
</gene>
<keyword evidence="10" id="KW-0460">Magnesium</keyword>
<evidence type="ECO:0000256" key="8">
    <source>
        <dbReference type="ARBA" id="ARBA00022763"/>
    </source>
</evidence>
<sequence length="123" mass="13913">MNVLELPFPPSVNTYWRHPTKGKLAGRHLISEKGREYRQAVMDAASRYQLAKMGGRLSVAIVAHPPDNRRRDLDNMMKGLLDGLVHAQVIEDDGLIDRLTIERGLVCKGGKVRVYVSEFRSEE</sequence>
<dbReference type="RefSeq" id="WP_175224627.1">
    <property type="nucleotide sequence ID" value="NZ_CADILJ010000080.1"/>
</dbReference>
<evidence type="ECO:0000256" key="3">
    <source>
        <dbReference type="ARBA" id="ARBA00011738"/>
    </source>
</evidence>
<keyword evidence="7" id="KW-0255">Endonuclease</keyword>
<dbReference type="EMBL" id="CADILJ010000080">
    <property type="protein sequence ID" value="CAB3957329.1"/>
    <property type="molecule type" value="Genomic_DNA"/>
</dbReference>
<evidence type="ECO:0000256" key="5">
    <source>
        <dbReference type="ARBA" id="ARBA00022722"/>
    </source>
</evidence>
<comment type="caution">
    <text evidence="18">The sequence shown here is derived from an EMBL/GenBank/DDBJ whole genome shotgun (WGS) entry which is preliminary data.</text>
</comment>
<evidence type="ECO:0000256" key="16">
    <source>
        <dbReference type="ARBA" id="ARBA00030920"/>
    </source>
</evidence>
<evidence type="ECO:0000256" key="1">
    <source>
        <dbReference type="ARBA" id="ARBA00001946"/>
    </source>
</evidence>
<evidence type="ECO:0000256" key="12">
    <source>
        <dbReference type="ARBA" id="ARBA00023204"/>
    </source>
</evidence>
<keyword evidence="9 18" id="KW-0378">Hydrolase</keyword>
<protein>
    <recommendedName>
        <fullName evidence="4">Crossover junction endodeoxyribonuclease RusA</fullName>
        <ecNumber evidence="15">3.1.21.10</ecNumber>
    </recommendedName>
    <alternativeName>
        <fullName evidence="16">Holliday junction nuclease RusA</fullName>
    </alternativeName>
    <alternativeName>
        <fullName evidence="17">Holliday junction resolvase</fullName>
    </alternativeName>
</protein>
<evidence type="ECO:0000256" key="4">
    <source>
        <dbReference type="ARBA" id="ARBA00014885"/>
    </source>
</evidence>
<comment type="catalytic activity">
    <reaction evidence="14">
        <text>Endonucleolytic cleavage at a junction such as a reciprocal single-stranded crossover between two homologous DNA duplexes (Holliday junction).</text>
        <dbReference type="EC" id="3.1.21.10"/>
    </reaction>
</comment>
<dbReference type="InterPro" id="IPR036614">
    <property type="entry name" value="RusA-like_sf"/>
</dbReference>
<reference evidence="18 19" key="1">
    <citation type="submission" date="2020-04" db="EMBL/GenBank/DDBJ databases">
        <authorList>
            <person name="De Canck E."/>
        </authorList>
    </citation>
    <scope>NUCLEOTIDE SEQUENCE [LARGE SCALE GENOMIC DNA]</scope>
    <source>
        <strain evidence="18 19">LMG 7053</strain>
    </source>
</reference>
<comment type="subunit">
    <text evidence="3">Homodimer.</text>
</comment>
<evidence type="ECO:0000256" key="6">
    <source>
        <dbReference type="ARBA" id="ARBA00022723"/>
    </source>
</evidence>
<dbReference type="SUPFAM" id="SSF103084">
    <property type="entry name" value="Holliday junction resolvase RusA"/>
    <property type="match status" value="1"/>
</dbReference>
<evidence type="ECO:0000256" key="9">
    <source>
        <dbReference type="ARBA" id="ARBA00022801"/>
    </source>
</evidence>
<comment type="similarity">
    <text evidence="2">Belongs to the RusA family.</text>
</comment>
<evidence type="ECO:0000313" key="19">
    <source>
        <dbReference type="Proteomes" id="UP000494161"/>
    </source>
</evidence>
<organism evidence="18 19">
    <name type="scientific">Achromobacter ruhlandii</name>
    <dbReference type="NCBI Taxonomy" id="72557"/>
    <lineage>
        <taxon>Bacteria</taxon>
        <taxon>Pseudomonadati</taxon>
        <taxon>Pseudomonadota</taxon>
        <taxon>Betaproteobacteria</taxon>
        <taxon>Burkholderiales</taxon>
        <taxon>Alcaligenaceae</taxon>
        <taxon>Achromobacter</taxon>
    </lineage>
</organism>
<dbReference type="PIRSF" id="PIRSF001007">
    <property type="entry name" value="RusA"/>
    <property type="match status" value="1"/>
</dbReference>
<evidence type="ECO:0000256" key="10">
    <source>
        <dbReference type="ARBA" id="ARBA00022842"/>
    </source>
</evidence>
<evidence type="ECO:0000256" key="2">
    <source>
        <dbReference type="ARBA" id="ARBA00008865"/>
    </source>
</evidence>
<evidence type="ECO:0000256" key="17">
    <source>
        <dbReference type="ARBA" id="ARBA00031953"/>
    </source>
</evidence>
<evidence type="ECO:0000256" key="7">
    <source>
        <dbReference type="ARBA" id="ARBA00022759"/>
    </source>
</evidence>
<keyword evidence="8" id="KW-0227">DNA damage</keyword>
<evidence type="ECO:0000256" key="14">
    <source>
        <dbReference type="ARBA" id="ARBA00029354"/>
    </source>
</evidence>
<dbReference type="EC" id="3.1.21.10" evidence="15"/>
<keyword evidence="6" id="KW-0479">Metal-binding</keyword>
<keyword evidence="12" id="KW-0234">DNA repair</keyword>
<dbReference type="GO" id="GO:0016787">
    <property type="term" value="F:hydrolase activity"/>
    <property type="evidence" value="ECO:0007669"/>
    <property type="project" value="UniProtKB-KW"/>
</dbReference>
<proteinExistence type="inferred from homology"/>
<evidence type="ECO:0000256" key="11">
    <source>
        <dbReference type="ARBA" id="ARBA00023172"/>
    </source>
</evidence>
<evidence type="ECO:0000313" key="18">
    <source>
        <dbReference type="EMBL" id="CAB3957329.1"/>
    </source>
</evidence>
<dbReference type="Gene3D" id="3.30.1330.70">
    <property type="entry name" value="Holliday junction resolvase RusA"/>
    <property type="match status" value="1"/>
</dbReference>
<comment type="function">
    <text evidence="13">Endonuclease that resolves Holliday junction intermediates made during homologous genetic recombination and DNA repair. Exhibits sequence and structure-selective cleavage of four-way DNA junctions, where it introduces symmetrical nicks in two strands of the same polarity at the 5' side of CC dinucleotides. Corrects the defects in genetic recombination and DNA repair associated with inactivation of RuvAB or RuvC.</text>
</comment>
<dbReference type="InterPro" id="IPR016281">
    <property type="entry name" value="Endonuclease_RusA"/>
</dbReference>
<keyword evidence="19" id="KW-1185">Reference proteome</keyword>
<name>A0ABM8M2X6_9BURK</name>
<keyword evidence="11" id="KW-0233">DNA recombination</keyword>
<dbReference type="InterPro" id="IPR008822">
    <property type="entry name" value="Endonuclease_RusA-like"/>
</dbReference>
<evidence type="ECO:0000256" key="13">
    <source>
        <dbReference type="ARBA" id="ARBA00024745"/>
    </source>
</evidence>
<comment type="cofactor">
    <cofactor evidence="1">
        <name>Mg(2+)</name>
        <dbReference type="ChEBI" id="CHEBI:18420"/>
    </cofactor>
</comment>
<accession>A0ABM8M2X6</accession>
<dbReference type="Proteomes" id="UP000494161">
    <property type="component" value="Unassembled WGS sequence"/>
</dbReference>
<evidence type="ECO:0000256" key="15">
    <source>
        <dbReference type="ARBA" id="ARBA00029488"/>
    </source>
</evidence>
<dbReference type="Pfam" id="PF05866">
    <property type="entry name" value="RusA"/>
    <property type="match status" value="1"/>
</dbReference>